<dbReference type="InterPro" id="IPR000014">
    <property type="entry name" value="PAS"/>
</dbReference>
<dbReference type="PROSITE" id="PS00688">
    <property type="entry name" value="SIGMA54_INTERACT_3"/>
    <property type="match status" value="1"/>
</dbReference>
<dbReference type="PROSITE" id="PS00676">
    <property type="entry name" value="SIGMA54_INTERACT_2"/>
    <property type="match status" value="1"/>
</dbReference>
<dbReference type="SUPFAM" id="SSF46689">
    <property type="entry name" value="Homeodomain-like"/>
    <property type="match status" value="1"/>
</dbReference>
<dbReference type="SUPFAM" id="SSF52540">
    <property type="entry name" value="P-loop containing nucleoside triphosphate hydrolases"/>
    <property type="match status" value="1"/>
</dbReference>
<dbReference type="AlphaFoldDB" id="A0A0H3MU21"/>
<dbReference type="InterPro" id="IPR002078">
    <property type="entry name" value="Sigma_54_int"/>
</dbReference>
<dbReference type="GO" id="GO:0006355">
    <property type="term" value="P:regulation of DNA-templated transcription"/>
    <property type="evidence" value="ECO:0007669"/>
    <property type="project" value="InterPro"/>
</dbReference>
<dbReference type="FunFam" id="3.40.50.300:FF:000006">
    <property type="entry name" value="DNA-binding transcriptional regulator NtrC"/>
    <property type="match status" value="1"/>
</dbReference>
<evidence type="ECO:0000256" key="4">
    <source>
        <dbReference type="ARBA" id="ARBA00023125"/>
    </source>
</evidence>
<dbReference type="Gene3D" id="3.30.450.20">
    <property type="entry name" value="PAS domain"/>
    <property type="match status" value="1"/>
</dbReference>
<dbReference type="CDD" id="cd00009">
    <property type="entry name" value="AAA"/>
    <property type="match status" value="1"/>
</dbReference>
<dbReference type="Gene3D" id="1.10.8.60">
    <property type="match status" value="1"/>
</dbReference>
<dbReference type="Proteomes" id="UP000000749">
    <property type="component" value="Chromosome"/>
</dbReference>
<dbReference type="InterPro" id="IPR027417">
    <property type="entry name" value="P-loop_NTPase"/>
</dbReference>
<dbReference type="SUPFAM" id="SSF55785">
    <property type="entry name" value="PYP-like sensor domain (PAS domain)"/>
    <property type="match status" value="1"/>
</dbReference>
<dbReference type="InterPro" id="IPR058031">
    <property type="entry name" value="AAA_lid_NorR"/>
</dbReference>
<dbReference type="InterPro" id="IPR035965">
    <property type="entry name" value="PAS-like_dom_sf"/>
</dbReference>
<feature type="domain" description="PAS" evidence="7">
    <location>
        <begin position="158"/>
        <end position="203"/>
    </location>
</feature>
<dbReference type="InterPro" id="IPR002197">
    <property type="entry name" value="HTH_Fis"/>
</dbReference>
<protein>
    <submittedName>
        <fullName evidence="8">Putative DNA-binding transcriptional regulator</fullName>
    </submittedName>
</protein>
<dbReference type="PANTHER" id="PTHR32071:SF117">
    <property type="entry name" value="PTS-DEPENDENT DIHYDROXYACETONE KINASE OPERON REGULATORY PROTEIN-RELATED"/>
    <property type="match status" value="1"/>
</dbReference>
<dbReference type="PROSITE" id="PS00675">
    <property type="entry name" value="SIGMA54_INTERACT_1"/>
    <property type="match status" value="1"/>
</dbReference>
<evidence type="ECO:0000313" key="9">
    <source>
        <dbReference type="Proteomes" id="UP000000749"/>
    </source>
</evidence>
<dbReference type="InterPro" id="IPR009057">
    <property type="entry name" value="Homeodomain-like_sf"/>
</dbReference>
<evidence type="ECO:0000259" key="7">
    <source>
        <dbReference type="PROSITE" id="PS50112"/>
    </source>
</evidence>
<dbReference type="Pfam" id="PF25601">
    <property type="entry name" value="AAA_lid_14"/>
    <property type="match status" value="1"/>
</dbReference>
<dbReference type="EMBL" id="CU928164">
    <property type="protein sequence ID" value="CAR19403.1"/>
    <property type="molecule type" value="Genomic_DNA"/>
</dbReference>
<dbReference type="PATRIC" id="fig|585057.6.peg.3407"/>
<dbReference type="InterPro" id="IPR025943">
    <property type="entry name" value="Sigma_54_int_dom_ATP-bd_2"/>
</dbReference>
<name>A0A0H3MU21_ECO7I</name>
<dbReference type="Pfam" id="PF00158">
    <property type="entry name" value="Sigma54_activat"/>
    <property type="match status" value="1"/>
</dbReference>
<keyword evidence="5" id="KW-0804">Transcription</keyword>
<accession>A0A0H3MU21</accession>
<evidence type="ECO:0000256" key="1">
    <source>
        <dbReference type="ARBA" id="ARBA00022741"/>
    </source>
</evidence>
<dbReference type="GO" id="GO:0005524">
    <property type="term" value="F:ATP binding"/>
    <property type="evidence" value="ECO:0007669"/>
    <property type="project" value="UniProtKB-KW"/>
</dbReference>
<dbReference type="InterPro" id="IPR025944">
    <property type="entry name" value="Sigma_54_int_dom_CS"/>
</dbReference>
<sequence length="592" mass="66039">MELATTQSVLMQIQPTIQRFARMLASVLQLEVEIVDENLCRVAGTGAYGKFLGRQLSGNSRLLRHVLETKTEKVVTQSRFDPLCEGCDSKENCREKAFLGTPVILQDRCVGVISLIAVTHEQQEHISDNLREFSDYVRHISTIFVSKLLEEQGPGDNISKIFATMIDNMDQGVLVVDADNRVQFVNQTALKTLGVVQNNIIGKPVRFRPLTFESNFTHGHMQHIVSWDDKSELIIGQLHNIQGRQLFLMAFHQSHTSFSVANAPDEPHIEQLVGECRVMRQLKRLISRIAPSPSSVMVVGESGTGKEVVARAIHKLSGRRNKPFIAINCAAIPEQLLESELFGYVKGAFTGASANGKTGLIQAANTGTLFLDEIGDMPLMLQAKLLRAIEAREILPIGASSPIQVDIRIISATNQNLAQFIAEGKFREDLFYRLNVIPITLPPLRERQEDIELLVHYFLHLHTRRLGSVYPGIAPDVVEILRKHRWPGNLRELSNLMEYLVNVVPSGEVIDSTLLPPNLLNNGTTEQSDVTEVSEAHLSLDDAGGTALEEMEKQMIREALSRHNSKKEVADELGIGIATLYRKIKKYELLNT</sequence>
<dbReference type="SMART" id="SM00091">
    <property type="entry name" value="PAS"/>
    <property type="match status" value="1"/>
</dbReference>
<organism evidence="8 9">
    <name type="scientific">Escherichia coli O7:K1 (strain IAI39 / ExPEC)</name>
    <dbReference type="NCBI Taxonomy" id="585057"/>
    <lineage>
        <taxon>Bacteria</taxon>
        <taxon>Pseudomonadati</taxon>
        <taxon>Pseudomonadota</taxon>
        <taxon>Gammaproteobacteria</taxon>
        <taxon>Enterobacterales</taxon>
        <taxon>Enterobacteriaceae</taxon>
        <taxon>Escherichia</taxon>
    </lineage>
</organism>
<dbReference type="InterPro" id="IPR025662">
    <property type="entry name" value="Sigma_54_int_dom_ATP-bd_1"/>
</dbReference>
<dbReference type="PROSITE" id="PS50112">
    <property type="entry name" value="PAS"/>
    <property type="match status" value="1"/>
</dbReference>
<keyword evidence="3" id="KW-0805">Transcription regulation</keyword>
<dbReference type="KEGG" id="ect:ECIAI39_3284"/>
<evidence type="ECO:0000256" key="5">
    <source>
        <dbReference type="ARBA" id="ARBA00023163"/>
    </source>
</evidence>
<dbReference type="Gene3D" id="1.10.10.60">
    <property type="entry name" value="Homeodomain-like"/>
    <property type="match status" value="1"/>
</dbReference>
<dbReference type="HOGENOM" id="CLU_000445_8_1_6"/>
<reference evidence="9" key="1">
    <citation type="journal article" date="2009" name="PLoS Genet.">
        <title>Organised genome dynamics in the Escherichia coli species results in highly diverse adaptive paths.</title>
        <authorList>
            <person name="Touchon M."/>
            <person name="Hoede C."/>
            <person name="Tenaillon O."/>
            <person name="Barbe V."/>
            <person name="Baeriswyl S."/>
            <person name="Bidet P."/>
            <person name="Bingen E."/>
            <person name="Bonacorsi S."/>
            <person name="Bouchier C."/>
            <person name="Bouvet O."/>
            <person name="Calteau A."/>
            <person name="Chiapello H."/>
            <person name="Clermont O."/>
            <person name="Cruveiller S."/>
            <person name="Danchin A."/>
            <person name="Diard M."/>
            <person name="Dossat C."/>
            <person name="Karoui M.E."/>
            <person name="Frapy E."/>
            <person name="Garry L."/>
            <person name="Ghigo J.M."/>
            <person name="Gilles A.M."/>
            <person name="Johnson J."/>
            <person name="Le Bouguenec C."/>
            <person name="Lescat M."/>
            <person name="Mangenot S."/>
            <person name="Martinez-Jehanne V."/>
            <person name="Matic I."/>
            <person name="Nassif X."/>
            <person name="Oztas S."/>
            <person name="Petit M.A."/>
            <person name="Pichon C."/>
            <person name="Rouy Z."/>
            <person name="Ruf C.S."/>
            <person name="Schneider D."/>
            <person name="Tourret J."/>
            <person name="Vacherie B."/>
            <person name="Vallenet D."/>
            <person name="Medigue C."/>
            <person name="Rocha E.P.C."/>
            <person name="Denamur E."/>
        </authorList>
    </citation>
    <scope>NUCLEOTIDE SEQUENCE [LARGE SCALE GENOMIC DNA]</scope>
    <source>
        <strain evidence="9">IAI39 / ExPEC</strain>
    </source>
</reference>
<dbReference type="CDD" id="cd00130">
    <property type="entry name" value="PAS"/>
    <property type="match status" value="1"/>
</dbReference>
<dbReference type="PROSITE" id="PS50045">
    <property type="entry name" value="SIGMA54_INTERACT_4"/>
    <property type="match status" value="1"/>
</dbReference>
<dbReference type="InterPro" id="IPR003593">
    <property type="entry name" value="AAA+_ATPase"/>
</dbReference>
<dbReference type="GO" id="GO:0043565">
    <property type="term" value="F:sequence-specific DNA binding"/>
    <property type="evidence" value="ECO:0007669"/>
    <property type="project" value="InterPro"/>
</dbReference>
<evidence type="ECO:0000256" key="2">
    <source>
        <dbReference type="ARBA" id="ARBA00022840"/>
    </source>
</evidence>
<dbReference type="FunFam" id="1.10.8.60:FF:000098">
    <property type="entry name" value="Sigma-54-dependent transcriptional regulator YgeV"/>
    <property type="match status" value="1"/>
</dbReference>
<gene>
    <name evidence="8" type="primary">ygeV</name>
    <name evidence="8" type="ordered locus">ECIAI39_3284</name>
</gene>
<keyword evidence="4 8" id="KW-0238">DNA-binding</keyword>
<proteinExistence type="predicted"/>
<evidence type="ECO:0000313" key="8">
    <source>
        <dbReference type="EMBL" id="CAR19403.1"/>
    </source>
</evidence>
<dbReference type="PANTHER" id="PTHR32071">
    <property type="entry name" value="TRANSCRIPTIONAL REGULATORY PROTEIN"/>
    <property type="match status" value="1"/>
</dbReference>
<dbReference type="Pfam" id="PF13188">
    <property type="entry name" value="PAS_8"/>
    <property type="match status" value="1"/>
</dbReference>
<feature type="domain" description="Sigma-54 factor interaction" evidence="6">
    <location>
        <begin position="272"/>
        <end position="502"/>
    </location>
</feature>
<dbReference type="Pfam" id="PF02954">
    <property type="entry name" value="HTH_8"/>
    <property type="match status" value="1"/>
</dbReference>
<keyword evidence="2" id="KW-0067">ATP-binding</keyword>
<dbReference type="Gene3D" id="3.40.50.300">
    <property type="entry name" value="P-loop containing nucleotide triphosphate hydrolases"/>
    <property type="match status" value="1"/>
</dbReference>
<dbReference type="RefSeq" id="WP_000417815.1">
    <property type="nucleotide sequence ID" value="NC_011750.1"/>
</dbReference>
<keyword evidence="1" id="KW-0547">Nucleotide-binding</keyword>
<evidence type="ECO:0000259" key="6">
    <source>
        <dbReference type="PROSITE" id="PS50045"/>
    </source>
</evidence>
<dbReference type="SMART" id="SM00382">
    <property type="entry name" value="AAA"/>
    <property type="match status" value="1"/>
</dbReference>
<evidence type="ECO:0000256" key="3">
    <source>
        <dbReference type="ARBA" id="ARBA00023015"/>
    </source>
</evidence>
<dbReference type="STRING" id="585057.ECIAI39_3284"/>